<keyword evidence="2" id="KW-0732">Signal</keyword>
<evidence type="ECO:0000256" key="2">
    <source>
        <dbReference type="SAM" id="SignalP"/>
    </source>
</evidence>
<gene>
    <name evidence="3" type="ORF">SD37_26700</name>
</gene>
<dbReference type="Proteomes" id="UP000093695">
    <property type="component" value="Chromosome"/>
</dbReference>
<dbReference type="PROSITE" id="PS51257">
    <property type="entry name" value="PROKAR_LIPOPROTEIN"/>
    <property type="match status" value="1"/>
</dbReference>
<feature type="chain" id="PRO_5039223441" description="Lipoprotein" evidence="2">
    <location>
        <begin position="21"/>
        <end position="126"/>
    </location>
</feature>
<keyword evidence="1" id="KW-0175">Coiled coil</keyword>
<feature type="coiled-coil region" evidence="1">
    <location>
        <begin position="52"/>
        <end position="79"/>
    </location>
</feature>
<evidence type="ECO:0000256" key="1">
    <source>
        <dbReference type="SAM" id="Coils"/>
    </source>
</evidence>
<dbReference type="KEGG" id="aori:SD37_26700"/>
<protein>
    <recommendedName>
        <fullName evidence="5">Lipoprotein</fullName>
    </recommendedName>
</protein>
<dbReference type="STRING" id="31958.SD37_26700"/>
<evidence type="ECO:0000313" key="3">
    <source>
        <dbReference type="EMBL" id="ANN18858.1"/>
    </source>
</evidence>
<sequence length="126" mass="13845">MTARMARKCSLLLVTLLVLASGCKETDQANATTSKAKACVQALNLAAMVPDYKNRERDADELQSRANRLRDLAGKVTDKEVGGAVGGLADQYAKSQRNKRETVETFATWVRDTVRNIDKLKQVCIS</sequence>
<reference evidence="3 4" key="1">
    <citation type="journal article" date="2015" name="Genome Announc.">
        <title>Draft Genome Sequence of Norvancomycin-Producing Strain Amycolatopsis orientalis CPCC200066.</title>
        <authorList>
            <person name="Lei X."/>
            <person name="Yuan F."/>
            <person name="Shi Y."/>
            <person name="Li X."/>
            <person name="Wang L."/>
            <person name="Hong B."/>
        </authorList>
    </citation>
    <scope>NUCLEOTIDE SEQUENCE [LARGE SCALE GENOMIC DNA]</scope>
    <source>
        <strain evidence="3 4">B-37</strain>
    </source>
</reference>
<feature type="signal peptide" evidence="2">
    <location>
        <begin position="1"/>
        <end position="20"/>
    </location>
</feature>
<organism evidence="3 4">
    <name type="scientific">Amycolatopsis orientalis</name>
    <name type="common">Nocardia orientalis</name>
    <dbReference type="NCBI Taxonomy" id="31958"/>
    <lineage>
        <taxon>Bacteria</taxon>
        <taxon>Bacillati</taxon>
        <taxon>Actinomycetota</taxon>
        <taxon>Actinomycetes</taxon>
        <taxon>Pseudonocardiales</taxon>
        <taxon>Pseudonocardiaceae</taxon>
        <taxon>Amycolatopsis</taxon>
    </lineage>
</organism>
<name>A0A193C390_AMYOR</name>
<dbReference type="EMBL" id="CP016174">
    <property type="protein sequence ID" value="ANN18858.1"/>
    <property type="molecule type" value="Genomic_DNA"/>
</dbReference>
<proteinExistence type="predicted"/>
<evidence type="ECO:0008006" key="5">
    <source>
        <dbReference type="Google" id="ProtNLM"/>
    </source>
</evidence>
<keyword evidence="4" id="KW-1185">Reference proteome</keyword>
<dbReference type="AlphaFoldDB" id="A0A193C390"/>
<accession>A0A193C390</accession>
<evidence type="ECO:0000313" key="4">
    <source>
        <dbReference type="Proteomes" id="UP000093695"/>
    </source>
</evidence>